<dbReference type="Proteomes" id="UP000268093">
    <property type="component" value="Unassembled WGS sequence"/>
</dbReference>
<dbReference type="AlphaFoldDB" id="A0A433D921"/>
<dbReference type="EMBL" id="RBNI01004612">
    <property type="protein sequence ID" value="RUP47370.1"/>
    <property type="molecule type" value="Genomic_DNA"/>
</dbReference>
<proteinExistence type="predicted"/>
<organism evidence="1 2">
    <name type="scientific">Jimgerdemannia flammicorona</name>
    <dbReference type="NCBI Taxonomy" id="994334"/>
    <lineage>
        <taxon>Eukaryota</taxon>
        <taxon>Fungi</taxon>
        <taxon>Fungi incertae sedis</taxon>
        <taxon>Mucoromycota</taxon>
        <taxon>Mucoromycotina</taxon>
        <taxon>Endogonomycetes</taxon>
        <taxon>Endogonales</taxon>
        <taxon>Endogonaceae</taxon>
        <taxon>Jimgerdemannia</taxon>
    </lineage>
</organism>
<dbReference type="InterPro" id="IPR011990">
    <property type="entry name" value="TPR-like_helical_dom_sf"/>
</dbReference>
<gene>
    <name evidence="1" type="ORF">BC936DRAFT_145811</name>
</gene>
<reference evidence="1 2" key="1">
    <citation type="journal article" date="2018" name="New Phytol.">
        <title>Phylogenomics of Endogonaceae and evolution of mycorrhizas within Mucoromycota.</title>
        <authorList>
            <person name="Chang Y."/>
            <person name="Desiro A."/>
            <person name="Na H."/>
            <person name="Sandor L."/>
            <person name="Lipzen A."/>
            <person name="Clum A."/>
            <person name="Barry K."/>
            <person name="Grigoriev I.V."/>
            <person name="Martin F.M."/>
            <person name="Stajich J.E."/>
            <person name="Smith M.E."/>
            <person name="Bonito G."/>
            <person name="Spatafora J.W."/>
        </authorList>
    </citation>
    <scope>NUCLEOTIDE SEQUENCE [LARGE SCALE GENOMIC DNA]</scope>
    <source>
        <strain evidence="1 2">GMNB39</strain>
    </source>
</reference>
<sequence>MKPILHSIHLIVHGMLIKYQHCMPIFYHHHGKYDKAAAVRTGARERVLQAEHRGTASSLNNLLTPGLPSGTTPFLDDLAGLYSRQGWHDKAETLYKRGCQSNIYTVPRLVGWAYGVRRAQFGRPRELINV</sequence>
<evidence type="ECO:0000313" key="1">
    <source>
        <dbReference type="EMBL" id="RUP47370.1"/>
    </source>
</evidence>
<dbReference type="Gene3D" id="1.25.40.10">
    <property type="entry name" value="Tetratricopeptide repeat domain"/>
    <property type="match status" value="1"/>
</dbReference>
<accession>A0A433D921</accession>
<comment type="caution">
    <text evidence="1">The sequence shown here is derived from an EMBL/GenBank/DDBJ whole genome shotgun (WGS) entry which is preliminary data.</text>
</comment>
<protein>
    <submittedName>
        <fullName evidence="1">Uncharacterized protein</fullName>
    </submittedName>
</protein>
<keyword evidence="2" id="KW-1185">Reference proteome</keyword>
<evidence type="ECO:0000313" key="2">
    <source>
        <dbReference type="Proteomes" id="UP000268093"/>
    </source>
</evidence>
<name>A0A433D921_9FUNG</name>